<evidence type="ECO:0000313" key="4">
    <source>
        <dbReference type="RefSeq" id="XP_015592328.1"/>
    </source>
</evidence>
<dbReference type="SMART" id="SM00516">
    <property type="entry name" value="SEC14"/>
    <property type="match status" value="1"/>
</dbReference>
<dbReference type="CDD" id="cd00170">
    <property type="entry name" value="SEC14"/>
    <property type="match status" value="1"/>
</dbReference>
<evidence type="ECO:0000313" key="2">
    <source>
        <dbReference type="Proteomes" id="UP000694920"/>
    </source>
</evidence>
<dbReference type="InterPro" id="IPR001251">
    <property type="entry name" value="CRAL-TRIO_dom"/>
</dbReference>
<dbReference type="Pfam" id="PF00650">
    <property type="entry name" value="CRAL_TRIO"/>
    <property type="match status" value="1"/>
</dbReference>
<dbReference type="SMART" id="SM01100">
    <property type="entry name" value="CRAL_TRIO_N"/>
    <property type="match status" value="1"/>
</dbReference>
<dbReference type="Gene3D" id="3.40.525.10">
    <property type="entry name" value="CRAL-TRIO lipid binding domain"/>
    <property type="match status" value="1"/>
</dbReference>
<dbReference type="PANTHER" id="PTHR10174">
    <property type="entry name" value="ALPHA-TOCOPHEROL TRANSFER PROTEIN-RELATED"/>
    <property type="match status" value="1"/>
</dbReference>
<dbReference type="PROSITE" id="PS50191">
    <property type="entry name" value="CRAL_TRIO"/>
    <property type="match status" value="1"/>
</dbReference>
<evidence type="ECO:0000313" key="5">
    <source>
        <dbReference type="RefSeq" id="XP_024939409.1"/>
    </source>
</evidence>
<dbReference type="SUPFAM" id="SSF46938">
    <property type="entry name" value="CRAL/TRIO N-terminal domain"/>
    <property type="match status" value="1"/>
</dbReference>
<feature type="domain" description="CRAL-TRIO" evidence="1">
    <location>
        <begin position="121"/>
        <end position="286"/>
    </location>
</feature>
<gene>
    <name evidence="3 4 5" type="primary">LOC107266399</name>
</gene>
<dbReference type="PANTHER" id="PTHR10174:SF220">
    <property type="entry name" value="LD41874P"/>
    <property type="match status" value="1"/>
</dbReference>
<proteinExistence type="predicted"/>
<dbReference type="InterPro" id="IPR036273">
    <property type="entry name" value="CRAL/TRIO_N_dom_sf"/>
</dbReference>
<evidence type="ECO:0000259" key="1">
    <source>
        <dbReference type="PROSITE" id="PS50191"/>
    </source>
</evidence>
<dbReference type="GeneID" id="107266399"/>
<reference evidence="3 4" key="1">
    <citation type="submission" date="2025-04" db="UniProtKB">
        <authorList>
            <consortium name="RefSeq"/>
        </authorList>
    </citation>
    <scope>IDENTIFICATION</scope>
</reference>
<dbReference type="RefSeq" id="XP_015592328.1">
    <property type="nucleotide sequence ID" value="XM_015736842.2"/>
</dbReference>
<dbReference type="GO" id="GO:0016020">
    <property type="term" value="C:membrane"/>
    <property type="evidence" value="ECO:0007669"/>
    <property type="project" value="TreeGrafter"/>
</dbReference>
<dbReference type="PRINTS" id="PR00180">
    <property type="entry name" value="CRETINALDHBP"/>
</dbReference>
<name>A0AAJ7FHN9_CEPCN</name>
<dbReference type="SUPFAM" id="SSF52087">
    <property type="entry name" value="CRAL/TRIO domain"/>
    <property type="match status" value="1"/>
</dbReference>
<dbReference type="Gene3D" id="1.10.8.20">
    <property type="entry name" value="N-terminal domain of phosphatidylinositol transfer protein sec14p"/>
    <property type="match status" value="1"/>
</dbReference>
<evidence type="ECO:0000313" key="3">
    <source>
        <dbReference type="RefSeq" id="XP_015592326.1"/>
    </source>
</evidence>
<dbReference type="InterPro" id="IPR011074">
    <property type="entry name" value="CRAL/TRIO_N_dom"/>
</dbReference>
<accession>A0AAJ7FHN9</accession>
<dbReference type="RefSeq" id="XP_015592326.1">
    <property type="nucleotide sequence ID" value="XM_015736840.2"/>
</dbReference>
<organism evidence="2 4">
    <name type="scientific">Cephus cinctus</name>
    <name type="common">Wheat stem sawfly</name>
    <dbReference type="NCBI Taxonomy" id="211228"/>
    <lineage>
        <taxon>Eukaryota</taxon>
        <taxon>Metazoa</taxon>
        <taxon>Ecdysozoa</taxon>
        <taxon>Arthropoda</taxon>
        <taxon>Hexapoda</taxon>
        <taxon>Insecta</taxon>
        <taxon>Pterygota</taxon>
        <taxon>Neoptera</taxon>
        <taxon>Endopterygota</taxon>
        <taxon>Hymenoptera</taxon>
        <taxon>Cephoidea</taxon>
        <taxon>Cephidae</taxon>
        <taxon>Cephus</taxon>
    </lineage>
</organism>
<protein>
    <submittedName>
        <fullName evidence="3 4">Alpha-tocopherol transfer protein-like</fullName>
    </submittedName>
</protein>
<sequence>MAENKNFLAGRQASLIERSKVTPKIKVGKHELTFQPDELDEFYKNKARTELREIPEVVDTSLRELREYIRGEPGLVVPEEEEYLIKFLRPCKWYAKSAFELMKRFYKYRLSHPRICEGLVPSKEKAIFISGILTPLPLRCNSGERILLLESGRKWKPKEISLEQIFKGVMLALEAAMAEPTTQVAGVRVILDMDGLSLSQVTYFTPSFASAVLEWVQKCLPCRLKGVHIVNQPYIFNMVFAIFKPFFQEKLRKRLHFHGSDRASLLSFIDAKALPTQYGGQLELPSEPLGERLWEYFCTYEEDFQASQKYGYVSST</sequence>
<dbReference type="KEGG" id="ccin:107266399"/>
<dbReference type="GO" id="GO:1902936">
    <property type="term" value="F:phosphatidylinositol bisphosphate binding"/>
    <property type="evidence" value="ECO:0007669"/>
    <property type="project" value="TreeGrafter"/>
</dbReference>
<dbReference type="Proteomes" id="UP000694920">
    <property type="component" value="Unplaced"/>
</dbReference>
<keyword evidence="2" id="KW-1185">Reference proteome</keyword>
<dbReference type="AlphaFoldDB" id="A0AAJ7FHN9"/>
<dbReference type="InterPro" id="IPR036865">
    <property type="entry name" value="CRAL-TRIO_dom_sf"/>
</dbReference>
<dbReference type="Gene3D" id="1.20.5.1200">
    <property type="entry name" value="Alpha-tocopherol transfer"/>
    <property type="match status" value="1"/>
</dbReference>
<dbReference type="RefSeq" id="XP_024939409.1">
    <property type="nucleotide sequence ID" value="XM_025083641.1"/>
</dbReference>